<sequence length="77" mass="8862">MLRIIVNHQLYASVKHVSTLNLDPIPIRQLQKVNSCSTRLERRQHALQDRKIRAGKQSLKISSSSGSRKQLSIFPRE</sequence>
<dbReference type="Proteomes" id="UP001054945">
    <property type="component" value="Unassembled WGS sequence"/>
</dbReference>
<protein>
    <submittedName>
        <fullName evidence="2">Uncharacterized protein</fullName>
    </submittedName>
</protein>
<name>A0AAV4PS67_CAEEX</name>
<feature type="compositionally biased region" description="Basic and acidic residues" evidence="1">
    <location>
        <begin position="41"/>
        <end position="52"/>
    </location>
</feature>
<keyword evidence="3" id="KW-1185">Reference proteome</keyword>
<dbReference type="AlphaFoldDB" id="A0AAV4PS67"/>
<evidence type="ECO:0000256" key="1">
    <source>
        <dbReference type="SAM" id="MobiDB-lite"/>
    </source>
</evidence>
<dbReference type="EMBL" id="BPLR01005158">
    <property type="protein sequence ID" value="GIY00268.1"/>
    <property type="molecule type" value="Genomic_DNA"/>
</dbReference>
<reference evidence="2 3" key="1">
    <citation type="submission" date="2021-06" db="EMBL/GenBank/DDBJ databases">
        <title>Caerostris extrusa draft genome.</title>
        <authorList>
            <person name="Kono N."/>
            <person name="Arakawa K."/>
        </authorList>
    </citation>
    <scope>NUCLEOTIDE SEQUENCE [LARGE SCALE GENOMIC DNA]</scope>
</reference>
<evidence type="ECO:0000313" key="3">
    <source>
        <dbReference type="Proteomes" id="UP001054945"/>
    </source>
</evidence>
<comment type="caution">
    <text evidence="2">The sequence shown here is derived from an EMBL/GenBank/DDBJ whole genome shotgun (WGS) entry which is preliminary data.</text>
</comment>
<evidence type="ECO:0000313" key="2">
    <source>
        <dbReference type="EMBL" id="GIY00268.1"/>
    </source>
</evidence>
<feature type="compositionally biased region" description="Low complexity" evidence="1">
    <location>
        <begin position="55"/>
        <end position="77"/>
    </location>
</feature>
<organism evidence="2 3">
    <name type="scientific">Caerostris extrusa</name>
    <name type="common">Bark spider</name>
    <name type="synonym">Caerostris bankana</name>
    <dbReference type="NCBI Taxonomy" id="172846"/>
    <lineage>
        <taxon>Eukaryota</taxon>
        <taxon>Metazoa</taxon>
        <taxon>Ecdysozoa</taxon>
        <taxon>Arthropoda</taxon>
        <taxon>Chelicerata</taxon>
        <taxon>Arachnida</taxon>
        <taxon>Araneae</taxon>
        <taxon>Araneomorphae</taxon>
        <taxon>Entelegynae</taxon>
        <taxon>Araneoidea</taxon>
        <taxon>Araneidae</taxon>
        <taxon>Caerostris</taxon>
    </lineage>
</organism>
<gene>
    <name evidence="2" type="ORF">CEXT_345641</name>
</gene>
<proteinExistence type="predicted"/>
<accession>A0AAV4PS67</accession>
<feature type="region of interest" description="Disordered" evidence="1">
    <location>
        <begin position="41"/>
        <end position="77"/>
    </location>
</feature>